<proteinExistence type="predicted"/>
<dbReference type="PANTHER" id="PTHR30294">
    <property type="entry name" value="MEMBRANE COMPONENT OF ABC TRANSPORTER YHHJ-RELATED"/>
    <property type="match status" value="1"/>
</dbReference>
<comment type="subcellular location">
    <subcellularLocation>
        <location evidence="1">Cell membrane</location>
        <topology evidence="1">Multi-pass membrane protein</topology>
    </subcellularLocation>
</comment>
<dbReference type="Pfam" id="PF12698">
    <property type="entry name" value="ABC2_membrane_3"/>
    <property type="match status" value="1"/>
</dbReference>
<feature type="transmembrane region" description="Helical" evidence="6">
    <location>
        <begin position="181"/>
        <end position="200"/>
    </location>
</feature>
<comment type="caution">
    <text evidence="8">The sequence shown here is derived from an EMBL/GenBank/DDBJ whole genome shotgun (WGS) entry which is preliminary data.</text>
</comment>
<dbReference type="InterPro" id="IPR013525">
    <property type="entry name" value="ABC2_TM"/>
</dbReference>
<keyword evidence="3 6" id="KW-0812">Transmembrane</keyword>
<feature type="transmembrane region" description="Helical" evidence="6">
    <location>
        <begin position="342"/>
        <end position="363"/>
    </location>
</feature>
<evidence type="ECO:0000259" key="7">
    <source>
        <dbReference type="Pfam" id="PF12698"/>
    </source>
</evidence>
<dbReference type="EMBL" id="JASKYM010000010">
    <property type="protein sequence ID" value="MDK2564664.1"/>
    <property type="molecule type" value="Genomic_DNA"/>
</dbReference>
<gene>
    <name evidence="8" type="ORF">QOZ84_14070</name>
</gene>
<evidence type="ECO:0000256" key="1">
    <source>
        <dbReference type="ARBA" id="ARBA00004651"/>
    </source>
</evidence>
<keyword evidence="2" id="KW-1003">Cell membrane</keyword>
<dbReference type="RefSeq" id="WP_284133580.1">
    <property type="nucleotide sequence ID" value="NZ_JASKYM010000010.1"/>
</dbReference>
<organism evidence="8 9">
    <name type="scientific">Romboutsia sedimentorum</name>
    <dbReference type="NCBI Taxonomy" id="1368474"/>
    <lineage>
        <taxon>Bacteria</taxon>
        <taxon>Bacillati</taxon>
        <taxon>Bacillota</taxon>
        <taxon>Clostridia</taxon>
        <taxon>Peptostreptococcales</taxon>
        <taxon>Peptostreptococcaceae</taxon>
        <taxon>Romboutsia</taxon>
    </lineage>
</organism>
<protein>
    <submittedName>
        <fullName evidence="8">ABC transporter permease</fullName>
    </submittedName>
</protein>
<evidence type="ECO:0000256" key="3">
    <source>
        <dbReference type="ARBA" id="ARBA00022692"/>
    </source>
</evidence>
<evidence type="ECO:0000256" key="6">
    <source>
        <dbReference type="SAM" id="Phobius"/>
    </source>
</evidence>
<feature type="transmembrane region" description="Helical" evidence="6">
    <location>
        <begin position="253"/>
        <end position="279"/>
    </location>
</feature>
<reference evidence="8 9" key="1">
    <citation type="submission" date="2023-05" db="EMBL/GenBank/DDBJ databases">
        <title>Rombocin, a short stable natural nisin variant, displays selective antimicrobial activity against Listeria monocytogenes and employs dual mode of action to kill target bacterial strains.</title>
        <authorList>
            <person name="Wambui J."/>
            <person name="Stephan R."/>
            <person name="Kuipers O.P."/>
        </authorList>
    </citation>
    <scope>NUCLEOTIDE SEQUENCE [LARGE SCALE GENOMIC DNA]</scope>
    <source>
        <strain evidence="8 9">RC002</strain>
    </source>
</reference>
<dbReference type="Proteomes" id="UP001301012">
    <property type="component" value="Unassembled WGS sequence"/>
</dbReference>
<evidence type="ECO:0000313" key="8">
    <source>
        <dbReference type="EMBL" id="MDK2564664.1"/>
    </source>
</evidence>
<dbReference type="InterPro" id="IPR051449">
    <property type="entry name" value="ABC-2_transporter_component"/>
</dbReference>
<dbReference type="PANTHER" id="PTHR30294:SF45">
    <property type="entry name" value="LINEARMYCIN RESISTANCE PERMEASE PROTEIN LNRN"/>
    <property type="match status" value="1"/>
</dbReference>
<feature type="transmembrane region" description="Helical" evidence="6">
    <location>
        <begin position="221"/>
        <end position="247"/>
    </location>
</feature>
<sequence>MQNIFIILKHNIKSIIKNWFWIVLLLPIVANVVISKVILNTEEGSTPKPSIAIFSNDKSKVSDKLINQEKFDSMYIVDSEKEVKDLVNEDEVSAGLIIKTDDIFEDIKNNKENVFEFIGKENDYNKDIAFNIISNEILKIESFGDNKEDFIKQYDNFENEKYKFNIGENNLLVVMSKLMTFGFYCMAFLLIAGKGLSPLIKERESKIDKRILVSKVSKVEYLLGHIIGCFLLLSVQSIVFAASFYIFNKGFEVNFYWMILLSIVLSFVATSMVLLVLVISNTSEMYYMLLTFITMPACILSGGLIPLEFMPEIARKIAMFSPLTWINTAFKNIVFGESANMILMNLGVAIAISILMIMLYLIIENNKKHKYV</sequence>
<name>A0ABT7ECJ5_9FIRM</name>
<keyword evidence="4 6" id="KW-1133">Transmembrane helix</keyword>
<keyword evidence="5 6" id="KW-0472">Membrane</keyword>
<evidence type="ECO:0000256" key="5">
    <source>
        <dbReference type="ARBA" id="ARBA00023136"/>
    </source>
</evidence>
<keyword evidence="9" id="KW-1185">Reference proteome</keyword>
<feature type="transmembrane region" description="Helical" evidence="6">
    <location>
        <begin position="20"/>
        <end position="39"/>
    </location>
</feature>
<evidence type="ECO:0000256" key="2">
    <source>
        <dbReference type="ARBA" id="ARBA00022475"/>
    </source>
</evidence>
<feature type="domain" description="ABC-2 type transporter transmembrane" evidence="7">
    <location>
        <begin position="19"/>
        <end position="360"/>
    </location>
</feature>
<evidence type="ECO:0000256" key="4">
    <source>
        <dbReference type="ARBA" id="ARBA00022989"/>
    </source>
</evidence>
<accession>A0ABT7ECJ5</accession>
<evidence type="ECO:0000313" key="9">
    <source>
        <dbReference type="Proteomes" id="UP001301012"/>
    </source>
</evidence>
<feature type="transmembrane region" description="Helical" evidence="6">
    <location>
        <begin position="286"/>
        <end position="307"/>
    </location>
</feature>